<keyword evidence="4" id="KW-1185">Reference proteome</keyword>
<name>A0A8J5XVH3_DIALT</name>
<proteinExistence type="predicted"/>
<accession>A0A8J5XVH3</accession>
<dbReference type="InterPro" id="IPR027267">
    <property type="entry name" value="AH/BAR_dom_sf"/>
</dbReference>
<gene>
    <name evidence="3" type="ORF">KFE25_013758</name>
</gene>
<dbReference type="Pfam" id="PF14237">
    <property type="entry name" value="GYF_2"/>
    <property type="match status" value="1"/>
</dbReference>
<evidence type="ECO:0000313" key="3">
    <source>
        <dbReference type="EMBL" id="KAG8468675.1"/>
    </source>
</evidence>
<protein>
    <recommendedName>
        <fullName evidence="2">GYF domain-containing protein</fullName>
    </recommendedName>
</protein>
<feature type="region of interest" description="Disordered" evidence="1">
    <location>
        <begin position="291"/>
        <end position="311"/>
    </location>
</feature>
<dbReference type="InterPro" id="IPR025640">
    <property type="entry name" value="GYF_2"/>
</dbReference>
<dbReference type="AlphaFoldDB" id="A0A8J5XVH3"/>
<organism evidence="3 4">
    <name type="scientific">Diacronema lutheri</name>
    <name type="common">Unicellular marine alga</name>
    <name type="synonym">Monochrysis lutheri</name>
    <dbReference type="NCBI Taxonomy" id="2081491"/>
    <lineage>
        <taxon>Eukaryota</taxon>
        <taxon>Haptista</taxon>
        <taxon>Haptophyta</taxon>
        <taxon>Pavlovophyceae</taxon>
        <taxon>Pavlovales</taxon>
        <taxon>Pavlovaceae</taxon>
        <taxon>Diacronema</taxon>
    </lineage>
</organism>
<sequence>MNDPILWATEPQARSSRFEEHVLASTDAVSELRIRANALDKSLGAVRAVKGFFEKLGEQHREHARMLGRMAAADRAQQVELGNTALQSAWAALNHGVARTSTHHAELARKLDAIARSLGDFSSRALRGVREAVREADACELRLMNSAANATRAADAIVRSWEEMAAIGEALARVADAEDERDDARGDAHDGRAEQARRLRVLAEDKRDANVVLASNAHTALSAANAQHDELHGAVLPAATRALHALRAERQSLLDAALRQAAAALAELPTACAVDVDELADRLTAVSTAVAPPLRPSSPPASAPFALPQRPPRARTGAAEALLQKVEAAVSRQNSGAGSGAAEGAGRLLRAVAHVVSSAVSAVTGPSAGASTAGAASGAAEVRQLEIGPPSDVRHVGHVELAGDGALSAWGAMPADLDGALVTAEGAPAPPAHAAPAPPRAEPARATPGTEPAPTAHDTRASMAHAASLLVASASSSDELLGEADESAAGWLSASDELTAAVDESSRAEGEGGAAAEAAAARRRSRGSRTRAVALAAELSRAHTEDAREAVHGMVEGANDAAAEETTIPAVERAGSLLSERGAEGAEDGASDEPIWSYLGADVSVQGPVTLGQLLLILTVGAINADSYVWREGMADWAVASSVDELRPALGGQPIGAPMPTPHARGVRAHDVGAAATDARGGDADRPAARRRHTDVVEPVGMGRLGVSAGGSARRAARRASASARALVERAQAGAEGCEGAEEAAACAAAVTSMQKAKMRHVARKSLLPQDLAASLEPPAAPGFLAHVRSAHGASENDDEPLADDVLSALSRAYAPRHSTRVGGLCGS</sequence>
<evidence type="ECO:0000256" key="1">
    <source>
        <dbReference type="SAM" id="MobiDB-lite"/>
    </source>
</evidence>
<feature type="compositionally biased region" description="Pro residues" evidence="1">
    <location>
        <begin position="293"/>
        <end position="302"/>
    </location>
</feature>
<dbReference type="OrthoDB" id="10671313at2759"/>
<comment type="caution">
    <text evidence="3">The sequence shown here is derived from an EMBL/GenBank/DDBJ whole genome shotgun (WGS) entry which is preliminary data.</text>
</comment>
<feature type="region of interest" description="Disordered" evidence="1">
    <location>
        <begin position="423"/>
        <end position="460"/>
    </location>
</feature>
<dbReference type="Gene3D" id="1.20.1270.60">
    <property type="entry name" value="Arfaptin homology (AH) domain/BAR domain"/>
    <property type="match status" value="1"/>
</dbReference>
<evidence type="ECO:0000259" key="2">
    <source>
        <dbReference type="Pfam" id="PF14237"/>
    </source>
</evidence>
<evidence type="ECO:0000313" key="4">
    <source>
        <dbReference type="Proteomes" id="UP000751190"/>
    </source>
</evidence>
<dbReference type="Proteomes" id="UP000751190">
    <property type="component" value="Unassembled WGS sequence"/>
</dbReference>
<dbReference type="EMBL" id="JAGTXO010000004">
    <property type="protein sequence ID" value="KAG8468675.1"/>
    <property type="molecule type" value="Genomic_DNA"/>
</dbReference>
<reference evidence="3" key="1">
    <citation type="submission" date="2021-05" db="EMBL/GenBank/DDBJ databases">
        <title>The genome of the haptophyte Pavlova lutheri (Diacronema luteri, Pavlovales) - a model for lipid biosynthesis in eukaryotic algae.</title>
        <authorList>
            <person name="Hulatt C.J."/>
            <person name="Posewitz M.C."/>
        </authorList>
    </citation>
    <scope>NUCLEOTIDE SEQUENCE</scope>
    <source>
        <strain evidence="3">NIVA-4/92</strain>
    </source>
</reference>
<feature type="domain" description="GYF" evidence="2">
    <location>
        <begin position="603"/>
        <end position="646"/>
    </location>
</feature>
<feature type="region of interest" description="Disordered" evidence="1">
    <location>
        <begin position="502"/>
        <end position="527"/>
    </location>
</feature>
<feature type="compositionally biased region" description="Pro residues" evidence="1">
    <location>
        <begin position="428"/>
        <end position="441"/>
    </location>
</feature>